<dbReference type="Proteomes" id="UP001215598">
    <property type="component" value="Unassembled WGS sequence"/>
</dbReference>
<sequence length="174" mass="19398">MSKWRWISKVRTGRGCMARPPPPSPRSHTAFGRCLLARVRRPHPPRVLISDGTVFLFAPSPRRRRRRRRDLFVVVVVVVDNIRLDEQAHTEAARGPGCPTTKSRSARPAMASAHRCLARGEGGGECAWEWERGRIRSPAASALAWDVFRVGLGPGAGERRVVYGASRRRGWVCG</sequence>
<organism evidence="1 2">
    <name type="scientific">Mycena metata</name>
    <dbReference type="NCBI Taxonomy" id="1033252"/>
    <lineage>
        <taxon>Eukaryota</taxon>
        <taxon>Fungi</taxon>
        <taxon>Dikarya</taxon>
        <taxon>Basidiomycota</taxon>
        <taxon>Agaricomycotina</taxon>
        <taxon>Agaricomycetes</taxon>
        <taxon>Agaricomycetidae</taxon>
        <taxon>Agaricales</taxon>
        <taxon>Marasmiineae</taxon>
        <taxon>Mycenaceae</taxon>
        <taxon>Mycena</taxon>
    </lineage>
</organism>
<dbReference type="AlphaFoldDB" id="A0AAD7ICE4"/>
<name>A0AAD7ICE4_9AGAR</name>
<reference evidence="1" key="1">
    <citation type="submission" date="2023-03" db="EMBL/GenBank/DDBJ databases">
        <title>Massive genome expansion in bonnet fungi (Mycena s.s.) driven by repeated elements and novel gene families across ecological guilds.</title>
        <authorList>
            <consortium name="Lawrence Berkeley National Laboratory"/>
            <person name="Harder C.B."/>
            <person name="Miyauchi S."/>
            <person name="Viragh M."/>
            <person name="Kuo A."/>
            <person name="Thoen E."/>
            <person name="Andreopoulos B."/>
            <person name="Lu D."/>
            <person name="Skrede I."/>
            <person name="Drula E."/>
            <person name="Henrissat B."/>
            <person name="Morin E."/>
            <person name="Kohler A."/>
            <person name="Barry K."/>
            <person name="LaButti K."/>
            <person name="Morin E."/>
            <person name="Salamov A."/>
            <person name="Lipzen A."/>
            <person name="Mereny Z."/>
            <person name="Hegedus B."/>
            <person name="Baldrian P."/>
            <person name="Stursova M."/>
            <person name="Weitz H."/>
            <person name="Taylor A."/>
            <person name="Grigoriev I.V."/>
            <person name="Nagy L.G."/>
            <person name="Martin F."/>
            <person name="Kauserud H."/>
        </authorList>
    </citation>
    <scope>NUCLEOTIDE SEQUENCE</scope>
    <source>
        <strain evidence="1">CBHHK182m</strain>
    </source>
</reference>
<evidence type="ECO:0000313" key="1">
    <source>
        <dbReference type="EMBL" id="KAJ7738641.1"/>
    </source>
</evidence>
<dbReference type="EMBL" id="JARKIB010000111">
    <property type="protein sequence ID" value="KAJ7738641.1"/>
    <property type="molecule type" value="Genomic_DNA"/>
</dbReference>
<keyword evidence="2" id="KW-1185">Reference proteome</keyword>
<protein>
    <submittedName>
        <fullName evidence="1">Uncharacterized protein</fullName>
    </submittedName>
</protein>
<proteinExistence type="predicted"/>
<evidence type="ECO:0000313" key="2">
    <source>
        <dbReference type="Proteomes" id="UP001215598"/>
    </source>
</evidence>
<gene>
    <name evidence="1" type="ORF">B0H16DRAFT_1570376</name>
</gene>
<comment type="caution">
    <text evidence="1">The sequence shown here is derived from an EMBL/GenBank/DDBJ whole genome shotgun (WGS) entry which is preliminary data.</text>
</comment>
<accession>A0AAD7ICE4</accession>